<dbReference type="PANTHER" id="PTHR23023">
    <property type="entry name" value="DIMETHYLANILINE MONOOXYGENASE"/>
    <property type="match status" value="1"/>
</dbReference>
<evidence type="ECO:0000256" key="6">
    <source>
        <dbReference type="ARBA" id="ARBA00023002"/>
    </source>
</evidence>
<dbReference type="SUPFAM" id="SSF51905">
    <property type="entry name" value="FAD/NAD(P)-binding domain"/>
    <property type="match status" value="2"/>
</dbReference>
<dbReference type="InterPro" id="IPR050346">
    <property type="entry name" value="FMO-like"/>
</dbReference>
<gene>
    <name evidence="9" type="ORF">R1flu_028138</name>
</gene>
<name>A0ABD1XLB7_9MARC</name>
<keyword evidence="6 8" id="KW-0560">Oxidoreductase</keyword>
<dbReference type="AlphaFoldDB" id="A0ABD1XLB7"/>
<dbReference type="InterPro" id="IPR000960">
    <property type="entry name" value="Flavin_mOase"/>
</dbReference>
<keyword evidence="10" id="KW-1185">Reference proteome</keyword>
<dbReference type="PIRSF" id="PIRSF000332">
    <property type="entry name" value="FMO"/>
    <property type="match status" value="1"/>
</dbReference>
<dbReference type="Pfam" id="PF00743">
    <property type="entry name" value="FMO-like"/>
    <property type="match status" value="2"/>
</dbReference>
<dbReference type="InterPro" id="IPR036188">
    <property type="entry name" value="FAD/NAD-bd_sf"/>
</dbReference>
<accession>A0ABD1XLB7</accession>
<organism evidence="9 10">
    <name type="scientific">Riccia fluitans</name>
    <dbReference type="NCBI Taxonomy" id="41844"/>
    <lineage>
        <taxon>Eukaryota</taxon>
        <taxon>Viridiplantae</taxon>
        <taxon>Streptophyta</taxon>
        <taxon>Embryophyta</taxon>
        <taxon>Marchantiophyta</taxon>
        <taxon>Marchantiopsida</taxon>
        <taxon>Marchantiidae</taxon>
        <taxon>Marchantiales</taxon>
        <taxon>Ricciaceae</taxon>
        <taxon>Riccia</taxon>
    </lineage>
</organism>
<dbReference type="Proteomes" id="UP001605036">
    <property type="component" value="Unassembled WGS sequence"/>
</dbReference>
<reference evidence="9 10" key="1">
    <citation type="submission" date="2024-09" db="EMBL/GenBank/DDBJ databases">
        <title>Chromosome-scale assembly of Riccia fluitans.</title>
        <authorList>
            <person name="Paukszto L."/>
            <person name="Sawicki J."/>
            <person name="Karawczyk K."/>
            <person name="Piernik-Szablinska J."/>
            <person name="Szczecinska M."/>
            <person name="Mazdziarz M."/>
        </authorList>
    </citation>
    <scope>NUCLEOTIDE SEQUENCE [LARGE SCALE GENOMIC DNA]</scope>
    <source>
        <strain evidence="9">Rf_01</strain>
        <tissue evidence="9">Aerial parts of the thallus</tissue>
    </source>
</reference>
<evidence type="ECO:0000256" key="2">
    <source>
        <dbReference type="ARBA" id="ARBA00009183"/>
    </source>
</evidence>
<dbReference type="EC" id="1.-.-.-" evidence="8"/>
<comment type="caution">
    <text evidence="9">The sequence shown here is derived from an EMBL/GenBank/DDBJ whole genome shotgun (WGS) entry which is preliminary data.</text>
</comment>
<dbReference type="GO" id="GO:0050660">
    <property type="term" value="F:flavin adenine dinucleotide binding"/>
    <property type="evidence" value="ECO:0007669"/>
    <property type="project" value="UniProtKB-ARBA"/>
</dbReference>
<evidence type="ECO:0000313" key="10">
    <source>
        <dbReference type="Proteomes" id="UP001605036"/>
    </source>
</evidence>
<dbReference type="Gene3D" id="3.50.50.60">
    <property type="entry name" value="FAD/NAD(P)-binding domain"/>
    <property type="match status" value="2"/>
</dbReference>
<protein>
    <recommendedName>
        <fullName evidence="8">Flavin-containing monooxygenase</fullName>
        <ecNumber evidence="8">1.-.-.-</ecNumber>
    </recommendedName>
</protein>
<evidence type="ECO:0000256" key="3">
    <source>
        <dbReference type="ARBA" id="ARBA00022630"/>
    </source>
</evidence>
<evidence type="ECO:0000256" key="5">
    <source>
        <dbReference type="ARBA" id="ARBA00022857"/>
    </source>
</evidence>
<dbReference type="EMBL" id="JBHFFA010000008">
    <property type="protein sequence ID" value="KAL2609565.1"/>
    <property type="molecule type" value="Genomic_DNA"/>
</dbReference>
<dbReference type="PRINTS" id="PR00370">
    <property type="entry name" value="FMOXYGENASE"/>
</dbReference>
<evidence type="ECO:0000313" key="9">
    <source>
        <dbReference type="EMBL" id="KAL2609565.1"/>
    </source>
</evidence>
<dbReference type="GO" id="GO:0016709">
    <property type="term" value="F:oxidoreductase activity, acting on paired donors, with incorporation or reduction of molecular oxygen, NAD(P)H as one donor, and incorporation of one atom of oxygen"/>
    <property type="evidence" value="ECO:0007669"/>
    <property type="project" value="UniProtKB-ARBA"/>
</dbReference>
<comment type="similarity">
    <text evidence="2 8">Belongs to the FMO family.</text>
</comment>
<evidence type="ECO:0000256" key="7">
    <source>
        <dbReference type="ARBA" id="ARBA00023033"/>
    </source>
</evidence>
<dbReference type="FunFam" id="3.50.50.60:FF:000138">
    <property type="entry name" value="Flavin-containing monooxygenase"/>
    <property type="match status" value="1"/>
</dbReference>
<keyword evidence="4 8" id="KW-0274">FAD</keyword>
<keyword evidence="7 8" id="KW-0503">Monooxygenase</keyword>
<dbReference type="InterPro" id="IPR020946">
    <property type="entry name" value="Flavin_mOase-like"/>
</dbReference>
<keyword evidence="5" id="KW-0521">NADP</keyword>
<keyword evidence="3 8" id="KW-0285">Flavoprotein</keyword>
<evidence type="ECO:0000256" key="1">
    <source>
        <dbReference type="ARBA" id="ARBA00001974"/>
    </source>
</evidence>
<sequence length="477" mass="53112">MAPEAQGANTGNNSSSRILVIGAGAAGLVATLELVREGLDVVVYEQLKETGGVWIYTAETESDPLGVDPQRNRVHSSMYQNLRTNLPREIMGYLDFPFMAKQGRDERRFPGHEEVNLYLKDFAEHYNLLSLIEFDVEVEYVGVKGGVAAASTTENRNLKWIVRSRKVGQVDQVREEIFDGVVICNGHYAEPKVVPIPGIEGWPGLHMHSHNYRVPDPFQDKVVVIVGNANSGGDISNEVASVAKQVHICARNWPADKLSVSEGGPRKNVWHHPLVERAYENGTVKFQDGKSAIADAIIQCTGYLYAFPFLDAQELISVEDGRVSPLYKHVFIPSLAPSLSFVGLPSKVVPFPLFQAQVKWIAKVLTGKVLLPSVSVMTAEVEKLYQDLEAKGVPRYRTLTIGLDAFEYVDWLLEQCGETPAESWRKEIYLMTSVNRRVNPDYRDSWEDQELLEIANASLHELSEKLCIGLSRCSGKS</sequence>
<comment type="cofactor">
    <cofactor evidence="1 8">
        <name>FAD</name>
        <dbReference type="ChEBI" id="CHEBI:57692"/>
    </cofactor>
</comment>
<evidence type="ECO:0000256" key="8">
    <source>
        <dbReference type="RuleBase" id="RU361177"/>
    </source>
</evidence>
<proteinExistence type="inferred from homology"/>
<evidence type="ECO:0000256" key="4">
    <source>
        <dbReference type="ARBA" id="ARBA00022827"/>
    </source>
</evidence>